<dbReference type="Pfam" id="PF14102">
    <property type="entry name" value="Caps_synth_CapC"/>
    <property type="match status" value="2"/>
</dbReference>
<keyword evidence="1" id="KW-1133">Transmembrane helix</keyword>
<accession>A0ABZ2L3E3</accession>
<feature type="transmembrane region" description="Helical" evidence="1">
    <location>
        <begin position="146"/>
        <end position="165"/>
    </location>
</feature>
<reference evidence="2" key="1">
    <citation type="submission" date="2021-12" db="EMBL/GenBank/DDBJ databases">
        <title>Discovery of the Pendulisporaceae a myxobacterial family with distinct sporulation behavior and unique specialized metabolism.</title>
        <authorList>
            <person name="Garcia R."/>
            <person name="Popoff A."/>
            <person name="Bader C.D."/>
            <person name="Loehr J."/>
            <person name="Walesch S."/>
            <person name="Walt C."/>
            <person name="Boldt J."/>
            <person name="Bunk B."/>
            <person name="Haeckl F.J.F.P.J."/>
            <person name="Gunesch A.P."/>
            <person name="Birkelbach J."/>
            <person name="Nuebel U."/>
            <person name="Pietschmann T."/>
            <person name="Bach T."/>
            <person name="Mueller R."/>
        </authorList>
    </citation>
    <scope>NUCLEOTIDE SEQUENCE</scope>
    <source>
        <strain evidence="2">MSr11367</strain>
    </source>
</reference>
<feature type="transmembrane region" description="Helical" evidence="1">
    <location>
        <begin position="20"/>
        <end position="39"/>
    </location>
</feature>
<evidence type="ECO:0000313" key="3">
    <source>
        <dbReference type="Proteomes" id="UP001374803"/>
    </source>
</evidence>
<dbReference type="Proteomes" id="UP001374803">
    <property type="component" value="Chromosome"/>
</dbReference>
<feature type="transmembrane region" description="Helical" evidence="1">
    <location>
        <begin position="291"/>
        <end position="311"/>
    </location>
</feature>
<proteinExistence type="predicted"/>
<feature type="transmembrane region" description="Helical" evidence="1">
    <location>
        <begin position="267"/>
        <end position="285"/>
    </location>
</feature>
<feature type="transmembrane region" description="Helical" evidence="1">
    <location>
        <begin position="323"/>
        <end position="344"/>
    </location>
</feature>
<evidence type="ECO:0000313" key="2">
    <source>
        <dbReference type="EMBL" id="WXB04321.1"/>
    </source>
</evidence>
<gene>
    <name evidence="2" type="ORF">LVJ94_46390</name>
</gene>
<keyword evidence="1" id="KW-0812">Transmembrane</keyword>
<feature type="transmembrane region" description="Helical" evidence="1">
    <location>
        <begin position="211"/>
        <end position="228"/>
    </location>
</feature>
<protein>
    <submittedName>
        <fullName evidence="2">Poly-gamma-glutamate biosynthesis protein PgsC/CapC</fullName>
    </submittedName>
</protein>
<keyword evidence="3" id="KW-1185">Reference proteome</keyword>
<dbReference type="InterPro" id="IPR008338">
    <property type="entry name" value="Capsule_biosynth_CapC"/>
</dbReference>
<organism evidence="2 3">
    <name type="scientific">Pendulispora rubella</name>
    <dbReference type="NCBI Taxonomy" id="2741070"/>
    <lineage>
        <taxon>Bacteria</taxon>
        <taxon>Pseudomonadati</taxon>
        <taxon>Myxococcota</taxon>
        <taxon>Myxococcia</taxon>
        <taxon>Myxococcales</taxon>
        <taxon>Sorangiineae</taxon>
        <taxon>Pendulisporaceae</taxon>
        <taxon>Pendulispora</taxon>
    </lineage>
</organism>
<feature type="transmembrane region" description="Helical" evidence="1">
    <location>
        <begin position="185"/>
        <end position="204"/>
    </location>
</feature>
<feature type="transmembrane region" description="Helical" evidence="1">
    <location>
        <begin position="93"/>
        <end position="114"/>
    </location>
</feature>
<sequence>MHALAIFPSSGFDQSVTTPVLIGVLISWFFTETFGWVFAGLVVPGYLAAVFLVEPASGVVDVVEAVLTFGVARIIGEYLPRSGVMSRVFGRERFLLIVLVSILVRLAVEGWLLPRTLTRATWAYSVGLVLVPLAANACWKTGLVRGIVQNGAPALAVYLLVRYVFLPHTNLSLSGFELATENVAASFLGSPKAYTLLITGALLAAVANLRYGWDFNGILIPALLGLVVTEPVKLVATFAETAILYTVVLGLRRFTRLSRSNIAGPRRVVLFFTVDYALRFVWAAAMGPRLPGGDIVAFMGFGYLLPTLLAVKISERDNPALVLLPTLKVSVVGFVLGSLVGFGAHLTDRATGIALAAPVVRSLPPPPRMAAGAALWAGATAIDGVSEPDEAITGDLSLVRDTLLAACADPQRARDGGMDATRIDDDVCLVRERFERLGTRRGVPTYLLRANLPPDPIVALVPTPLASPAMAAAAGQLLRLGEVDAAVIAGIEEPKTAWIDLETTAHAAARWLASGGVLLTVRDREDPRMSGFRPFPSGMAARLRGAEARFENSGLGAIERDVVLSLDARAIGRALAPPPVSVRLDSATSMAAALETVRPITRPDEVEDLVALRRLVLEPLLSSQATEAARELAPFAASVLGYRLTKKTAWAMGGQGVALLPEEGPRPVAIFVRASGAHERVLEAPLGVDRGVRDLALRLGVALEADAVILGEVFDGAMRGGAVRAAHTAATESRSPTVFLVRQDPSRDDATVAAWMDDGTAIAAARAALEGVGLSAPEVPLDPSLRHLSTRTLLRPTSFVAISAGARALRTASLDDARRSWERMPALTLHDGTLGAMAALVAGDLDAAMEDAVADDRIEETVRRAAADASIASTRRLETDIQRGAVRATIVSAREGTFLIAAARKRGRRLLVAAPISSSVRDWRVERRETFAACTREPVLVGVCEADG</sequence>
<dbReference type="EMBL" id="CP089983">
    <property type="protein sequence ID" value="WXB04321.1"/>
    <property type="molecule type" value="Genomic_DNA"/>
</dbReference>
<feature type="transmembrane region" description="Helical" evidence="1">
    <location>
        <begin position="120"/>
        <end position="139"/>
    </location>
</feature>
<evidence type="ECO:0000256" key="1">
    <source>
        <dbReference type="SAM" id="Phobius"/>
    </source>
</evidence>
<keyword evidence="1" id="KW-0472">Membrane</keyword>
<feature type="transmembrane region" description="Helical" evidence="1">
    <location>
        <begin position="234"/>
        <end position="255"/>
    </location>
</feature>
<dbReference type="RefSeq" id="WP_394833960.1">
    <property type="nucleotide sequence ID" value="NZ_CP089929.1"/>
</dbReference>
<name>A0ABZ2L3E3_9BACT</name>